<dbReference type="Pfam" id="PF04854">
    <property type="entry name" value="DUF624"/>
    <property type="match status" value="1"/>
</dbReference>
<evidence type="ECO:0000256" key="1">
    <source>
        <dbReference type="SAM" id="Phobius"/>
    </source>
</evidence>
<reference evidence="2" key="1">
    <citation type="submission" date="2022-09" db="EMBL/GenBank/DDBJ databases">
        <title>Complete Genomes of Fervidibacillus albus and Fervidibacillus halotolerans isolated from tidal flat sediments.</title>
        <authorList>
            <person name="Kwon K.K."/>
            <person name="Yang S.-H."/>
            <person name="Park M.J."/>
            <person name="Oh H.-M."/>
        </authorList>
    </citation>
    <scope>NUCLEOTIDE SEQUENCE</scope>
    <source>
        <strain evidence="2">MEBiC13591</strain>
    </source>
</reference>
<keyword evidence="3" id="KW-1185">Reference proteome</keyword>
<keyword evidence="1" id="KW-1133">Transmembrane helix</keyword>
<evidence type="ECO:0000313" key="3">
    <source>
        <dbReference type="Proteomes" id="UP001164718"/>
    </source>
</evidence>
<name>A0A9E8LTQ4_9BACI</name>
<organism evidence="2 3">
    <name type="scientific">Fervidibacillus albus</name>
    <dbReference type="NCBI Taxonomy" id="2980026"/>
    <lineage>
        <taxon>Bacteria</taxon>
        <taxon>Bacillati</taxon>
        <taxon>Bacillota</taxon>
        <taxon>Bacilli</taxon>
        <taxon>Bacillales</taxon>
        <taxon>Bacillaceae</taxon>
        <taxon>Fervidibacillus</taxon>
    </lineage>
</organism>
<gene>
    <name evidence="2" type="ORF">OE104_11525</name>
</gene>
<dbReference type="KEGG" id="faf:OE104_11525"/>
<dbReference type="AlphaFoldDB" id="A0A9E8LTQ4"/>
<proteinExistence type="predicted"/>
<protein>
    <submittedName>
        <fullName evidence="2">DUF624 domain-containing protein</fullName>
    </submittedName>
</protein>
<dbReference type="RefSeq" id="WP_275416982.1">
    <property type="nucleotide sequence ID" value="NZ_CP106878.1"/>
</dbReference>
<keyword evidence="1" id="KW-0812">Transmembrane</keyword>
<feature type="transmembrane region" description="Helical" evidence="1">
    <location>
        <begin position="12"/>
        <end position="36"/>
    </location>
</feature>
<keyword evidence="1" id="KW-0472">Membrane</keyword>
<evidence type="ECO:0000313" key="2">
    <source>
        <dbReference type="EMBL" id="WAA09200.1"/>
    </source>
</evidence>
<accession>A0A9E8LTQ4</accession>
<dbReference type="InterPro" id="IPR006938">
    <property type="entry name" value="DUF624"/>
</dbReference>
<feature type="transmembrane region" description="Helical" evidence="1">
    <location>
        <begin position="153"/>
        <end position="183"/>
    </location>
</feature>
<sequence length="197" mass="22592">MEQRMHLFNRVLEIFSAFFLLNVMWVIVSLPIVTLFPATCAMYHTVKGWKKDGVDTNVWKPYMTGFKKYFHKSFFIGLLSFIAGGLLYLDIMIIYMNEFPGKMFMFALWAIAALLYFFVLVHLFPVLINSSEGLLKNLKTALYLSIGYLDKTILLLIGAGLFILAVLFVPGLFLVIGSLVAFIHTAFQERFIKVKIH</sequence>
<feature type="transmembrane region" description="Helical" evidence="1">
    <location>
        <begin position="106"/>
        <end position="128"/>
    </location>
</feature>
<feature type="transmembrane region" description="Helical" evidence="1">
    <location>
        <begin position="73"/>
        <end position="94"/>
    </location>
</feature>
<dbReference type="Proteomes" id="UP001164718">
    <property type="component" value="Chromosome"/>
</dbReference>
<dbReference type="EMBL" id="CP106878">
    <property type="protein sequence ID" value="WAA09200.1"/>
    <property type="molecule type" value="Genomic_DNA"/>
</dbReference>